<reference evidence="6" key="1">
    <citation type="submission" date="2021-02" db="EMBL/GenBank/DDBJ databases">
        <authorList>
            <person name="Nowell W R."/>
        </authorList>
    </citation>
    <scope>NUCLEOTIDE SEQUENCE</scope>
</reference>
<dbReference type="GO" id="GO:0016460">
    <property type="term" value="C:myosin II complex"/>
    <property type="evidence" value="ECO:0007669"/>
    <property type="project" value="TreeGrafter"/>
</dbReference>
<dbReference type="Proteomes" id="UP000663836">
    <property type="component" value="Unassembled WGS sequence"/>
</dbReference>
<dbReference type="SUPFAM" id="SSF47473">
    <property type="entry name" value="EF-hand"/>
    <property type="match status" value="1"/>
</dbReference>
<dbReference type="CDD" id="cd00051">
    <property type="entry name" value="EFh"/>
    <property type="match status" value="2"/>
</dbReference>
<protein>
    <recommendedName>
        <fullName evidence="3">EF-hand domain-containing protein</fullName>
    </recommendedName>
</protein>
<dbReference type="FunFam" id="1.10.238.10:FF:000178">
    <property type="entry name" value="Calmodulin-2 A"/>
    <property type="match status" value="1"/>
</dbReference>
<dbReference type="Proteomes" id="UP000663854">
    <property type="component" value="Unassembled WGS sequence"/>
</dbReference>
<sequence>MRTNFISIEQENKLKEAFALFDRLGGGVISIQDLAFVMRSIGYETTPSELESMIREVDQDGNGLIDFDEFKEMMNRKGDSRLEMFNDELLNEAFRIFDKDGNGFISEMELRSVMSNLGEKLTDDELNDMIKEADLDGNHQVDYAEFSALVRRLLQIENLSTTINGTGAYEGRGIIPYIDEDLEEEFTDHLNDNNRK</sequence>
<dbReference type="Proteomes" id="UP000663864">
    <property type="component" value="Unassembled WGS sequence"/>
</dbReference>
<dbReference type="GO" id="GO:0005509">
    <property type="term" value="F:calcium ion binding"/>
    <property type="evidence" value="ECO:0007669"/>
    <property type="project" value="InterPro"/>
</dbReference>
<evidence type="ECO:0000259" key="3">
    <source>
        <dbReference type="PROSITE" id="PS50222"/>
    </source>
</evidence>
<evidence type="ECO:0000313" key="4">
    <source>
        <dbReference type="EMBL" id="CAF1055697.1"/>
    </source>
</evidence>
<dbReference type="PANTHER" id="PTHR23048">
    <property type="entry name" value="MYOSIN LIGHT CHAIN 1, 3"/>
    <property type="match status" value="1"/>
</dbReference>
<proteinExistence type="predicted"/>
<evidence type="ECO:0000256" key="2">
    <source>
        <dbReference type="ARBA" id="ARBA00022837"/>
    </source>
</evidence>
<evidence type="ECO:0000313" key="5">
    <source>
        <dbReference type="EMBL" id="CAF1138552.1"/>
    </source>
</evidence>
<keyword evidence="11" id="KW-1185">Reference proteome</keyword>
<dbReference type="PROSITE" id="PS50222">
    <property type="entry name" value="EF_HAND_2"/>
    <property type="match status" value="4"/>
</dbReference>
<dbReference type="InterPro" id="IPR018247">
    <property type="entry name" value="EF_Hand_1_Ca_BS"/>
</dbReference>
<evidence type="ECO:0000313" key="11">
    <source>
        <dbReference type="Proteomes" id="UP000663870"/>
    </source>
</evidence>
<dbReference type="InterPro" id="IPR002048">
    <property type="entry name" value="EF_hand_dom"/>
</dbReference>
<dbReference type="Pfam" id="PF13499">
    <property type="entry name" value="EF-hand_7"/>
    <property type="match status" value="2"/>
</dbReference>
<organism evidence="6 12">
    <name type="scientific">Rotaria sordida</name>
    <dbReference type="NCBI Taxonomy" id="392033"/>
    <lineage>
        <taxon>Eukaryota</taxon>
        <taxon>Metazoa</taxon>
        <taxon>Spiralia</taxon>
        <taxon>Gnathifera</taxon>
        <taxon>Rotifera</taxon>
        <taxon>Eurotatoria</taxon>
        <taxon>Bdelloidea</taxon>
        <taxon>Philodinida</taxon>
        <taxon>Philodinidae</taxon>
        <taxon>Rotaria</taxon>
    </lineage>
</organism>
<dbReference type="Proteomes" id="UP000663874">
    <property type="component" value="Unassembled WGS sequence"/>
</dbReference>
<accession>A0A815BQ78</accession>
<keyword evidence="1" id="KW-0677">Repeat</keyword>
<feature type="domain" description="EF-hand" evidence="3">
    <location>
        <begin position="121"/>
        <end position="156"/>
    </location>
</feature>
<dbReference type="Gene3D" id="1.10.238.10">
    <property type="entry name" value="EF-hand"/>
    <property type="match status" value="2"/>
</dbReference>
<gene>
    <name evidence="10" type="ORF">FNK824_LOCUS3663</name>
    <name evidence="9" type="ORF">JBS370_LOCUS2641</name>
    <name evidence="7" type="ORF">JXQ802_LOCUS37180</name>
    <name evidence="8" type="ORF">JXQ802_LOCUS37195</name>
    <name evidence="5" type="ORF">PYM288_LOCUS21588</name>
    <name evidence="6" type="ORF">SEV965_LOCUS24884</name>
    <name evidence="4" type="ORF">ZHD862_LOCUS15296</name>
</gene>
<dbReference type="EMBL" id="CAJNOT010000687">
    <property type="protein sequence ID" value="CAF1055697.1"/>
    <property type="molecule type" value="Genomic_DNA"/>
</dbReference>
<dbReference type="EMBL" id="CAJNOL010001971">
    <property type="protein sequence ID" value="CAF1444315.1"/>
    <property type="molecule type" value="Genomic_DNA"/>
</dbReference>
<evidence type="ECO:0000313" key="10">
    <source>
        <dbReference type="EMBL" id="CAF3606038.1"/>
    </source>
</evidence>
<dbReference type="EMBL" id="CAJOBE010000252">
    <property type="protein sequence ID" value="CAF3606038.1"/>
    <property type="molecule type" value="Genomic_DNA"/>
</dbReference>
<feature type="domain" description="EF-hand" evidence="3">
    <location>
        <begin position="45"/>
        <end position="80"/>
    </location>
</feature>
<dbReference type="SMART" id="SM00054">
    <property type="entry name" value="EFh"/>
    <property type="match status" value="4"/>
</dbReference>
<evidence type="ECO:0000313" key="7">
    <source>
        <dbReference type="EMBL" id="CAF1444080.1"/>
    </source>
</evidence>
<dbReference type="InterPro" id="IPR011992">
    <property type="entry name" value="EF-hand-dom_pair"/>
</dbReference>
<dbReference type="EMBL" id="CAJNOU010001954">
    <property type="protein sequence ID" value="CAF1273648.1"/>
    <property type="molecule type" value="Genomic_DNA"/>
</dbReference>
<dbReference type="Proteomes" id="UP000663870">
    <property type="component" value="Unassembled WGS sequence"/>
</dbReference>
<evidence type="ECO:0000256" key="1">
    <source>
        <dbReference type="ARBA" id="ARBA00022737"/>
    </source>
</evidence>
<feature type="domain" description="EF-hand" evidence="3">
    <location>
        <begin position="85"/>
        <end position="120"/>
    </location>
</feature>
<dbReference type="Proteomes" id="UP000663889">
    <property type="component" value="Unassembled WGS sequence"/>
</dbReference>
<dbReference type="InterPro" id="IPR050230">
    <property type="entry name" value="CALM/Myosin/TropC-like"/>
</dbReference>
<dbReference type="EMBL" id="CAJNOH010000863">
    <property type="protein sequence ID" value="CAF1138552.1"/>
    <property type="molecule type" value="Genomic_DNA"/>
</dbReference>
<comment type="caution">
    <text evidence="6">The sequence shown here is derived from an EMBL/GenBank/DDBJ whole genome shotgun (WGS) entry which is preliminary data.</text>
</comment>
<feature type="domain" description="EF-hand" evidence="3">
    <location>
        <begin position="9"/>
        <end position="44"/>
    </location>
</feature>
<dbReference type="AlphaFoldDB" id="A0A815BQ78"/>
<evidence type="ECO:0000313" key="12">
    <source>
        <dbReference type="Proteomes" id="UP000663889"/>
    </source>
</evidence>
<name>A0A815BQ78_9BILA</name>
<evidence type="ECO:0000313" key="9">
    <source>
        <dbReference type="EMBL" id="CAF3577579.1"/>
    </source>
</evidence>
<keyword evidence="2" id="KW-0106">Calcium</keyword>
<dbReference type="PROSITE" id="PS00018">
    <property type="entry name" value="EF_HAND_1"/>
    <property type="match status" value="3"/>
</dbReference>
<dbReference type="PANTHER" id="PTHR23048:SF0">
    <property type="entry name" value="CALMODULIN LIKE 3"/>
    <property type="match status" value="1"/>
</dbReference>
<evidence type="ECO:0000313" key="6">
    <source>
        <dbReference type="EMBL" id="CAF1273648.1"/>
    </source>
</evidence>
<dbReference type="EMBL" id="CAJOBD010000106">
    <property type="protein sequence ID" value="CAF3577579.1"/>
    <property type="molecule type" value="Genomic_DNA"/>
</dbReference>
<dbReference type="EMBL" id="CAJNOL010001970">
    <property type="protein sequence ID" value="CAF1444080.1"/>
    <property type="molecule type" value="Genomic_DNA"/>
</dbReference>
<evidence type="ECO:0000313" key="8">
    <source>
        <dbReference type="EMBL" id="CAF1444315.1"/>
    </source>
</evidence>